<evidence type="ECO:0000256" key="1">
    <source>
        <dbReference type="ARBA" id="ARBA00001933"/>
    </source>
</evidence>
<organism evidence="4">
    <name type="scientific">bioreactor metagenome</name>
    <dbReference type="NCBI Taxonomy" id="1076179"/>
    <lineage>
        <taxon>unclassified sequences</taxon>
        <taxon>metagenomes</taxon>
        <taxon>ecological metagenomes</taxon>
    </lineage>
</organism>
<comment type="cofactor">
    <cofactor evidence="1">
        <name>pyridoxal 5'-phosphate</name>
        <dbReference type="ChEBI" id="CHEBI:597326"/>
    </cofactor>
</comment>
<dbReference type="EC" id="2.1.2.1" evidence="4"/>
<comment type="caution">
    <text evidence="4">The sequence shown here is derived from an EMBL/GenBank/DDBJ whole genome shotgun (WGS) entry which is preliminary data.</text>
</comment>
<dbReference type="SUPFAM" id="SSF53383">
    <property type="entry name" value="PLP-dependent transferases"/>
    <property type="match status" value="1"/>
</dbReference>
<reference evidence="4" key="1">
    <citation type="submission" date="2019-08" db="EMBL/GenBank/DDBJ databases">
        <authorList>
            <person name="Kucharzyk K."/>
            <person name="Murdoch R.W."/>
            <person name="Higgins S."/>
            <person name="Loffler F."/>
        </authorList>
    </citation>
    <scope>NUCLEOTIDE SEQUENCE</scope>
</reference>
<protein>
    <submittedName>
        <fullName evidence="4">Serine hydroxymethyltransferase</fullName>
        <ecNumber evidence="4">2.1.2.1</ecNumber>
    </submittedName>
</protein>
<dbReference type="GO" id="GO:0046653">
    <property type="term" value="P:tetrahydrofolate metabolic process"/>
    <property type="evidence" value="ECO:0007669"/>
    <property type="project" value="TreeGrafter"/>
</dbReference>
<dbReference type="PANTHER" id="PTHR11680:SF35">
    <property type="entry name" value="SERINE HYDROXYMETHYLTRANSFERASE 1"/>
    <property type="match status" value="1"/>
</dbReference>
<dbReference type="GO" id="GO:0019264">
    <property type="term" value="P:glycine biosynthetic process from serine"/>
    <property type="evidence" value="ECO:0007669"/>
    <property type="project" value="TreeGrafter"/>
</dbReference>
<dbReference type="GO" id="GO:0008168">
    <property type="term" value="F:methyltransferase activity"/>
    <property type="evidence" value="ECO:0007669"/>
    <property type="project" value="UniProtKB-KW"/>
</dbReference>
<dbReference type="AlphaFoldDB" id="A0A645HKI5"/>
<dbReference type="InterPro" id="IPR049943">
    <property type="entry name" value="Ser_HO-MeTrfase-like"/>
</dbReference>
<dbReference type="PANTHER" id="PTHR11680">
    <property type="entry name" value="SERINE HYDROXYMETHYLTRANSFERASE"/>
    <property type="match status" value="1"/>
</dbReference>
<dbReference type="GO" id="GO:0004372">
    <property type="term" value="F:glycine hydroxymethyltransferase activity"/>
    <property type="evidence" value="ECO:0007669"/>
    <property type="project" value="UniProtKB-EC"/>
</dbReference>
<dbReference type="InterPro" id="IPR015424">
    <property type="entry name" value="PyrdxlP-dep_Trfase"/>
</dbReference>
<dbReference type="EMBL" id="VSSQ01095359">
    <property type="protein sequence ID" value="MPN39507.1"/>
    <property type="molecule type" value="Genomic_DNA"/>
</dbReference>
<sequence length="125" mass="13522">MVKNAAALAQALMDKGFRLVSGGTDNHLMLIDVRCRDFTGKEAEHLLDAVGITANKNTIPFDPQSPFVTSGVRMGTPAATTRGMKEAQMQDIAQAIDWALSRNDNNITKAAALVKELTTAFPLYK</sequence>
<evidence type="ECO:0000256" key="2">
    <source>
        <dbReference type="ARBA" id="ARBA00022898"/>
    </source>
</evidence>
<accession>A0A645HKI5</accession>
<dbReference type="Gene3D" id="3.90.1150.10">
    <property type="entry name" value="Aspartate Aminotransferase, domain 1"/>
    <property type="match status" value="1"/>
</dbReference>
<name>A0A645HKI5_9ZZZZ</name>
<evidence type="ECO:0000313" key="4">
    <source>
        <dbReference type="EMBL" id="MPN39507.1"/>
    </source>
</evidence>
<dbReference type="GO" id="GO:0005829">
    <property type="term" value="C:cytosol"/>
    <property type="evidence" value="ECO:0007669"/>
    <property type="project" value="TreeGrafter"/>
</dbReference>
<dbReference type="GO" id="GO:0032259">
    <property type="term" value="P:methylation"/>
    <property type="evidence" value="ECO:0007669"/>
    <property type="project" value="UniProtKB-KW"/>
</dbReference>
<feature type="domain" description="Serine hydroxymethyltransferase-like" evidence="3">
    <location>
        <begin position="2"/>
        <end position="96"/>
    </location>
</feature>
<dbReference type="GO" id="GO:0030170">
    <property type="term" value="F:pyridoxal phosphate binding"/>
    <property type="evidence" value="ECO:0007669"/>
    <property type="project" value="TreeGrafter"/>
</dbReference>
<evidence type="ECO:0000259" key="3">
    <source>
        <dbReference type="Pfam" id="PF00464"/>
    </source>
</evidence>
<keyword evidence="2" id="KW-0663">Pyridoxal phosphate</keyword>
<keyword evidence="4" id="KW-0489">Methyltransferase</keyword>
<proteinExistence type="predicted"/>
<keyword evidence="4" id="KW-0808">Transferase</keyword>
<dbReference type="InterPro" id="IPR039429">
    <property type="entry name" value="SHMT-like_dom"/>
</dbReference>
<gene>
    <name evidence="4" type="primary">glyA_40</name>
    <name evidence="4" type="ORF">SDC9_187035</name>
</gene>
<dbReference type="Pfam" id="PF00464">
    <property type="entry name" value="SHMT"/>
    <property type="match status" value="1"/>
</dbReference>
<dbReference type="InterPro" id="IPR015422">
    <property type="entry name" value="PyrdxlP-dep_Trfase_small"/>
</dbReference>